<proteinExistence type="predicted"/>
<dbReference type="AlphaFoldDB" id="A0A2S6EX11"/>
<feature type="coiled-coil region" evidence="1">
    <location>
        <begin position="335"/>
        <end position="369"/>
    </location>
</feature>
<comment type="caution">
    <text evidence="3">The sequence shown here is derived from an EMBL/GenBank/DDBJ whole genome shotgun (WGS) entry which is preliminary data.</text>
</comment>
<dbReference type="NCBIfam" id="NF043058">
    <property type="entry name" value="T4SS_LegC2C7"/>
    <property type="match status" value="1"/>
</dbReference>
<accession>A0A2S6EX11</accession>
<dbReference type="OrthoDB" id="5653033at2"/>
<sequence length="431" mass="48098">MATNETELQVLIQHDSKSTITTSSLDSTDKDPKASTDTPEIESGSLAQIVDTQKQLSQVKESLESIVDSIAENPSLITRAASAWGELPMWQKVTGGIVLTAPTLAVGLFAHIGVLLVIGGVTGITYTAGAIVLDDHHTCNVNIAKRLKEGLFGLADLLQITIEALDSIRKKFAEEIEKFKNENLRLTDNIDRLGSEVESLSAQVELYIEIEKMLRKDTNEMEQTVKKLQESTTKQTDLLEKNQKELSKIRKEYEKSQLQLAEKIAELHEVRLSLGLEVEKAKTVARTLEGTVQTLTGTVIADEEQRVTFQKKLDGFLNEKQVSFDQVAERICKAEEELKTVKEELRKSNERYSELLKRQEQQVERLEKLGLPKLDKVHRLDKVVDKENVKPSNAPVHSGLLSHGMYSPPKGKVSQPKVEVVEDNQTIALVN</sequence>
<name>A0A2S6EX11_LEGPN</name>
<dbReference type="Proteomes" id="UP000239239">
    <property type="component" value="Unassembled WGS sequence"/>
</dbReference>
<feature type="region of interest" description="Disordered" evidence="2">
    <location>
        <begin position="389"/>
        <end position="418"/>
    </location>
</feature>
<feature type="coiled-coil region" evidence="1">
    <location>
        <begin position="162"/>
        <end position="266"/>
    </location>
</feature>
<gene>
    <name evidence="3" type="ORF">C3928_11695</name>
</gene>
<dbReference type="EMBL" id="PQWY01000016">
    <property type="protein sequence ID" value="PPK29729.1"/>
    <property type="molecule type" value="Genomic_DNA"/>
</dbReference>
<evidence type="ECO:0000256" key="1">
    <source>
        <dbReference type="SAM" id="Coils"/>
    </source>
</evidence>
<evidence type="ECO:0000256" key="2">
    <source>
        <dbReference type="SAM" id="MobiDB-lite"/>
    </source>
</evidence>
<evidence type="ECO:0000313" key="4">
    <source>
        <dbReference type="Proteomes" id="UP000239239"/>
    </source>
</evidence>
<dbReference type="InterPro" id="IPR049966">
    <property type="entry name" value="T4SS_LegC2C7"/>
</dbReference>
<protein>
    <submittedName>
        <fullName evidence="3">Uncharacterized protein</fullName>
    </submittedName>
</protein>
<reference evidence="3 4" key="1">
    <citation type="submission" date="2018-02" db="EMBL/GenBank/DDBJ databases">
        <title>Draft genome sequences of four Legionella pneumophila clinical strains isolated in Ontario.</title>
        <authorList>
            <person name="Fortuna A."/>
            <person name="Ramnarine R."/>
            <person name="Li A."/>
            <person name="Frantz C."/>
            <person name="Mallo G."/>
        </authorList>
    </citation>
    <scope>NUCLEOTIDE SEQUENCE [LARGE SCALE GENOMIC DNA]</scope>
    <source>
        <strain evidence="3 4">LG61</strain>
    </source>
</reference>
<feature type="region of interest" description="Disordered" evidence="2">
    <location>
        <begin position="1"/>
        <end position="43"/>
    </location>
</feature>
<keyword evidence="1" id="KW-0175">Coiled coil</keyword>
<dbReference type="RefSeq" id="WP_027227328.1">
    <property type="nucleotide sequence ID" value="NZ_CP017601.1"/>
</dbReference>
<evidence type="ECO:0000313" key="3">
    <source>
        <dbReference type="EMBL" id="PPK29729.1"/>
    </source>
</evidence>
<organism evidence="3 4">
    <name type="scientific">Legionella pneumophila</name>
    <dbReference type="NCBI Taxonomy" id="446"/>
    <lineage>
        <taxon>Bacteria</taxon>
        <taxon>Pseudomonadati</taxon>
        <taxon>Pseudomonadota</taxon>
        <taxon>Gammaproteobacteria</taxon>
        <taxon>Legionellales</taxon>
        <taxon>Legionellaceae</taxon>
        <taxon>Legionella</taxon>
    </lineage>
</organism>